<dbReference type="PANTHER" id="PTHR22946:SF12">
    <property type="entry name" value="CONIDIAL PIGMENT BIOSYNTHESIS PROTEIN AYG1 (AFU_ORTHOLOGUE AFUA_2G17550)"/>
    <property type="match status" value="1"/>
</dbReference>
<proteinExistence type="inferred from homology"/>
<dbReference type="Gene3D" id="3.40.50.1820">
    <property type="entry name" value="alpha/beta hydrolase"/>
    <property type="match status" value="1"/>
</dbReference>
<gene>
    <name evidence="2" type="ORF">CSW57_03470</name>
</gene>
<protein>
    <submittedName>
        <fullName evidence="2">Dipeptidyl aminopeptidase</fullName>
    </submittedName>
</protein>
<accession>A0A2G3PR26</accession>
<evidence type="ECO:0000313" key="3">
    <source>
        <dbReference type="Proteomes" id="UP000225108"/>
    </source>
</evidence>
<comment type="similarity">
    <text evidence="1">Belongs to the AB hydrolase superfamily.</text>
</comment>
<dbReference type="SUPFAM" id="SSF53474">
    <property type="entry name" value="alpha/beta-Hydrolases"/>
    <property type="match status" value="1"/>
</dbReference>
<keyword evidence="2" id="KW-0645">Protease</keyword>
<dbReference type="InterPro" id="IPR050261">
    <property type="entry name" value="FrsA_esterase"/>
</dbReference>
<dbReference type="InterPro" id="IPR029058">
    <property type="entry name" value="AB_hydrolase_fold"/>
</dbReference>
<comment type="caution">
    <text evidence="2">The sequence shown here is derived from an EMBL/GenBank/DDBJ whole genome shotgun (WGS) entry which is preliminary data.</text>
</comment>
<dbReference type="AlphaFoldDB" id="A0A2G3PR26"/>
<dbReference type="GO" id="GO:0004177">
    <property type="term" value="F:aminopeptidase activity"/>
    <property type="evidence" value="ECO:0007669"/>
    <property type="project" value="UniProtKB-KW"/>
</dbReference>
<keyword evidence="2" id="KW-0031">Aminopeptidase</keyword>
<evidence type="ECO:0000313" key="2">
    <source>
        <dbReference type="EMBL" id="PHV68309.1"/>
    </source>
</evidence>
<dbReference type="EMBL" id="PEBD01000004">
    <property type="protein sequence ID" value="PHV68309.1"/>
    <property type="molecule type" value="Genomic_DNA"/>
</dbReference>
<dbReference type="Gene3D" id="1.20.1440.110">
    <property type="entry name" value="acylaminoacyl peptidase"/>
    <property type="match status" value="1"/>
</dbReference>
<dbReference type="PANTHER" id="PTHR22946">
    <property type="entry name" value="DIENELACTONE HYDROLASE DOMAIN-CONTAINING PROTEIN-RELATED"/>
    <property type="match status" value="1"/>
</dbReference>
<name>A0A2G3PR26_WILMA</name>
<reference evidence="2 3" key="1">
    <citation type="submission" date="2017-10" db="EMBL/GenBank/DDBJ databases">
        <title>The draft genome sequence of Williamsia sp. BULT 1.1 isolated from the semi-arid grassland soils from South Africa.</title>
        <authorList>
            <person name="Kabwe M.H."/>
            <person name="Govender N."/>
            <person name="Mutseka Lunga P."/>
            <person name="Vikram S."/>
            <person name="Makhalanyane T.P."/>
        </authorList>
    </citation>
    <scope>NUCLEOTIDE SEQUENCE [LARGE SCALE GENOMIC DNA]</scope>
    <source>
        <strain evidence="2 3">BULT 1.1</strain>
    </source>
</reference>
<evidence type="ECO:0000256" key="1">
    <source>
        <dbReference type="ARBA" id="ARBA00008645"/>
    </source>
</evidence>
<dbReference type="Proteomes" id="UP000225108">
    <property type="component" value="Unassembled WGS sequence"/>
</dbReference>
<sequence>MPSLPFSAHPYEAFNAGFYRSPDRDFEVRIVLGQSVYGAADIGEVLSAIATVGESAHQEWFDAWVGLGDRITALAEAGRAAGHELSAARAYLRAATYYATAVNSVDELDSEDALLPTFRKHRGSWDAFVDTTPHMTERVDIPYEDTTLPGYFFRPRHSGDDPRPTLILNNGSDGPISSLWTCGGAGALERGYNVLFFDGPGQQSMLFERSVPFRHDWEAVITPIVDFLHARADVDESKIALYGISQAGYWVPRALAFEHRLAAAIADPGVVDVSASWLAHMPKSMIKLIEQGNREKFDRNMATGMKFSKKNSRMWNFRARPYQKDTYFDTLAEVLKYRISDDDAASITTPLFITDPDDEQFWPGQSKALSDKLNGKAVLSHFTADEGANFHCQPLARALTDQRMFDWLDDIIA</sequence>
<organism evidence="2 3">
    <name type="scientific">Williamsia marianensis</name>
    <dbReference type="NCBI Taxonomy" id="85044"/>
    <lineage>
        <taxon>Bacteria</taxon>
        <taxon>Bacillati</taxon>
        <taxon>Actinomycetota</taxon>
        <taxon>Actinomycetes</taxon>
        <taxon>Mycobacteriales</taxon>
        <taxon>Nocardiaceae</taxon>
        <taxon>Williamsia</taxon>
    </lineage>
</organism>
<dbReference type="RefSeq" id="WP_099381450.1">
    <property type="nucleotide sequence ID" value="NZ_PEBD01000004.1"/>
</dbReference>
<keyword evidence="2" id="KW-0378">Hydrolase</keyword>